<sequence>MCAFAAPLSRCRNLAAFPIIFRGVRNNKGKRSHMKVVIRNAVALFGLVLAMLTLAAPAEARAGHAGFQARGHHVHSSRHAHFSHRIRSAHSGRFAFRFANRVRHVRHASGGNASWYGPGFQGHRTASGERFNSGGLTAAHRSLPFGTRVRVTNSATGRSVVVRINDRGPFVGGRQIDLAAGAARAIGMNGTSYVSMAVVR</sequence>
<dbReference type="InterPro" id="IPR012997">
    <property type="entry name" value="RplA"/>
</dbReference>
<dbReference type="HAMAP" id="MF_02071">
    <property type="entry name" value="RlpA"/>
    <property type="match status" value="1"/>
</dbReference>
<evidence type="ECO:0000259" key="5">
    <source>
        <dbReference type="Pfam" id="PF03330"/>
    </source>
</evidence>
<comment type="function">
    <text evidence="3">Lytic transglycosylase with a strong preference for naked glycan strands that lack stem peptides.</text>
</comment>
<dbReference type="InterPro" id="IPR009009">
    <property type="entry name" value="RlpA-like_DPBB"/>
</dbReference>
<dbReference type="PANTHER" id="PTHR34183:SF8">
    <property type="entry name" value="ENDOLYTIC PEPTIDOGLYCAN TRANSGLYCOSYLASE RLPA-RELATED"/>
    <property type="match status" value="1"/>
</dbReference>
<dbReference type="Gene3D" id="2.40.40.10">
    <property type="entry name" value="RlpA-like domain"/>
    <property type="match status" value="1"/>
</dbReference>
<proteinExistence type="inferred from homology"/>
<dbReference type="SUPFAM" id="SSF50685">
    <property type="entry name" value="Barwin-like endoglucanases"/>
    <property type="match status" value="1"/>
</dbReference>
<reference evidence="6" key="1">
    <citation type="journal article" date="2021" name="Front. Microbiol.">
        <title>Comprehensive Comparative Genomics and Phenotyping of Methylobacterium Species.</title>
        <authorList>
            <person name="Alessa O."/>
            <person name="Ogura Y."/>
            <person name="Fujitani Y."/>
            <person name="Takami H."/>
            <person name="Hayashi T."/>
            <person name="Sahin N."/>
            <person name="Tani A."/>
        </authorList>
    </citation>
    <scope>NUCLEOTIDE SEQUENCE</scope>
    <source>
        <strain evidence="6">DSM 23674</strain>
    </source>
</reference>
<feature type="domain" description="RlpA-like protein double-psi beta-barrel" evidence="5">
    <location>
        <begin position="109"/>
        <end position="191"/>
    </location>
</feature>
<keyword evidence="7" id="KW-1185">Reference proteome</keyword>
<organism evidence="6 7">
    <name type="scientific">Methylobacterium thuringiense</name>
    <dbReference type="NCBI Taxonomy" id="1003091"/>
    <lineage>
        <taxon>Bacteria</taxon>
        <taxon>Pseudomonadati</taxon>
        <taxon>Pseudomonadota</taxon>
        <taxon>Alphaproteobacteria</taxon>
        <taxon>Hyphomicrobiales</taxon>
        <taxon>Methylobacteriaceae</taxon>
        <taxon>Methylobacterium</taxon>
    </lineage>
</organism>
<dbReference type="PANTHER" id="PTHR34183">
    <property type="entry name" value="ENDOLYTIC PEPTIDOGLYCAN TRANSGLYCOSYLASE RLPA"/>
    <property type="match status" value="1"/>
</dbReference>
<dbReference type="InterPro" id="IPR034718">
    <property type="entry name" value="RlpA"/>
</dbReference>
<evidence type="ECO:0000313" key="6">
    <source>
        <dbReference type="EMBL" id="GJE55399.1"/>
    </source>
</evidence>
<dbReference type="EMBL" id="BPRA01000008">
    <property type="protein sequence ID" value="GJE55399.1"/>
    <property type="molecule type" value="Genomic_DNA"/>
</dbReference>
<gene>
    <name evidence="6" type="primary">rlpA_1</name>
    <name evidence="3" type="synonym">rlpA</name>
    <name evidence="6" type="ORF">EKPJFOCH_1890</name>
</gene>
<dbReference type="Pfam" id="PF03330">
    <property type="entry name" value="DPBB_1"/>
    <property type="match status" value="1"/>
</dbReference>
<name>A0ABQ4TM74_9HYPH</name>
<keyword evidence="2 3" id="KW-0961">Cell wall biogenesis/degradation</keyword>
<keyword evidence="1 3" id="KW-0456">Lyase</keyword>
<evidence type="ECO:0000256" key="3">
    <source>
        <dbReference type="HAMAP-Rule" id="MF_02071"/>
    </source>
</evidence>
<reference evidence="6" key="2">
    <citation type="submission" date="2021-08" db="EMBL/GenBank/DDBJ databases">
        <authorList>
            <person name="Tani A."/>
            <person name="Ola A."/>
            <person name="Ogura Y."/>
            <person name="Katsura K."/>
            <person name="Hayashi T."/>
        </authorList>
    </citation>
    <scope>NUCLEOTIDE SEQUENCE</scope>
    <source>
        <strain evidence="6">DSM 23674</strain>
    </source>
</reference>
<evidence type="ECO:0000256" key="1">
    <source>
        <dbReference type="ARBA" id="ARBA00023239"/>
    </source>
</evidence>
<comment type="caution">
    <text evidence="6">The sequence shown here is derived from an EMBL/GenBank/DDBJ whole genome shotgun (WGS) entry which is preliminary data.</text>
</comment>
<dbReference type="EC" id="4.2.2.-" evidence="3"/>
<dbReference type="CDD" id="cd22268">
    <property type="entry name" value="DPBB_RlpA-like"/>
    <property type="match status" value="1"/>
</dbReference>
<dbReference type="Proteomes" id="UP001055101">
    <property type="component" value="Unassembled WGS sequence"/>
</dbReference>
<evidence type="ECO:0000256" key="2">
    <source>
        <dbReference type="ARBA" id="ARBA00023316"/>
    </source>
</evidence>
<comment type="similarity">
    <text evidence="3 4">Belongs to the RlpA family.</text>
</comment>
<evidence type="ECO:0000313" key="7">
    <source>
        <dbReference type="Proteomes" id="UP001055101"/>
    </source>
</evidence>
<dbReference type="NCBIfam" id="TIGR00413">
    <property type="entry name" value="rlpA"/>
    <property type="match status" value="1"/>
</dbReference>
<dbReference type="InterPro" id="IPR036908">
    <property type="entry name" value="RlpA-like_sf"/>
</dbReference>
<evidence type="ECO:0000256" key="4">
    <source>
        <dbReference type="RuleBase" id="RU003495"/>
    </source>
</evidence>
<protein>
    <recommendedName>
        <fullName evidence="3">Endolytic peptidoglycan transglycosylase RlpA</fullName>
        <ecNumber evidence="3">4.2.2.-</ecNumber>
    </recommendedName>
</protein>
<accession>A0ABQ4TM74</accession>